<dbReference type="SUPFAM" id="SSF51735">
    <property type="entry name" value="NAD(P)-binding Rossmann-fold domains"/>
    <property type="match status" value="1"/>
</dbReference>
<dbReference type="Gene3D" id="3.10.129.110">
    <property type="entry name" value="Polyketide synthase dehydratase"/>
    <property type="match status" value="1"/>
</dbReference>
<evidence type="ECO:0000259" key="9">
    <source>
        <dbReference type="PROSITE" id="PS52004"/>
    </source>
</evidence>
<feature type="region of interest" description="Disordered" evidence="7">
    <location>
        <begin position="1581"/>
        <end position="1600"/>
    </location>
</feature>
<evidence type="ECO:0000256" key="7">
    <source>
        <dbReference type="SAM" id="MobiDB-lite"/>
    </source>
</evidence>
<dbReference type="InterPro" id="IPR016036">
    <property type="entry name" value="Malonyl_transacylase_ACP-bd"/>
</dbReference>
<keyword evidence="12" id="KW-1185">Reference proteome</keyword>
<protein>
    <submittedName>
        <fullName evidence="11">Uncharacterized protein</fullName>
    </submittedName>
</protein>
<dbReference type="SUPFAM" id="SSF53901">
    <property type="entry name" value="Thiolase-like"/>
    <property type="match status" value="1"/>
</dbReference>
<evidence type="ECO:0000256" key="5">
    <source>
        <dbReference type="ARBA" id="ARBA00023315"/>
    </source>
</evidence>
<dbReference type="InterPro" id="IPR016039">
    <property type="entry name" value="Thiolase-like"/>
</dbReference>
<proteinExistence type="predicted"/>
<feature type="active site" description="Proton donor; for dehydratase activity" evidence="6">
    <location>
        <position position="1478"/>
    </location>
</feature>
<keyword evidence="5" id="KW-0012">Acyltransferase</keyword>
<dbReference type="SUPFAM" id="SSF53335">
    <property type="entry name" value="S-adenosyl-L-methionine-dependent methyltransferases"/>
    <property type="match status" value="1"/>
</dbReference>
<dbReference type="GO" id="GO:0031177">
    <property type="term" value="F:phosphopantetheine binding"/>
    <property type="evidence" value="ECO:0007669"/>
    <property type="project" value="InterPro"/>
</dbReference>
<dbReference type="InterPro" id="IPR029063">
    <property type="entry name" value="SAM-dependent_MTases_sf"/>
</dbReference>
<sequence length="2565" mass="280195">MANGLSAVLVFGPHDLDVNPDSLKALRETLLEPSNCSEWIVDAILDLPQKWQSARDGNDALKKYAGSENLTHLVNWLRKGQYQDTFPLPNVNVTPVVVATQLSQFVSFVCRHQPGIGLDESFTGALKASIQTCGMCTGLLSAAAVASSTTLSELERNGRVAINLAMAIGALVDTTNERDWWSFVAGWPQSIEGEERMHDILRSFVDAYIAVQAEPRQVTITAPQQDIDDLIERFTDAGFTTTLISLRGTFHHPEESTTVQQLLSFFDTHSDFHFSPTTHPMLPANAQDGQFGRTAEPLHHLATRGMLHRKADWHLLCAHVKRLALEAGHSVVSFGRKRCLPQVLTRKLESRLIHAGDQDPPTLSNASNNDIAIIGLACHFPGGRDINEFWDTLCTGQSQHVEVPEDRIRFNNPWRKHDPNHKWFGNFIDGHAEFDQKFFKKTPVEMASTDPQQRLIMQVGYQAVLQSGYFATSTPNTRVGCYVGIGPCDYEGGVACHEPGAYTATGNLRSFAAGKISHFFGWSSPSLTIDTACSSSAVAIHEACKAILTGECDSALAGGTNHLSGEEWFQNLAGASFLSHEGQCKPFDAAADGYCRGEGAGVVMLKRHSDALRDGDQIYGVIKSTFVGQNENCSAITAPSARSLADGFRTVIAKSGLDTKQISVVEAHGTGTQVGDLAEYTAIREVLTGDGRASPVILGSAKGHIGHLESASGVASVIKTLLMMHYRRIPPQASHRSMNPKFPGTPGEIQIATQATPWDNKTKAALINNYGASGSNVHLVIAQPADLKAEKPRHANAKQPFWLSANTDASLAAYATKLAQFIKSADDKVSIADFAFQLSLQSNRSLDKGVVFAASSRHELLEKLDSLACQRPDKSIHVLSPSSPRPVILAFGGQVSSSISVSRDIYDNVGLFRDYLDLCDQICVSMGCPSILPRVFDPAPHVDIVQLQLALFSVLYASAKCWIDSGVRVAAVVGHSFGELAAMCISGTLSLSDALRMVMKRSHLIQRLWGMESGCMLWVEADQADVHKLLDKSQSEADIACVNGPRSFTIGGPKSEICKLQSLINSDPSFTSMRSKLLTVTHAFHTRLVDPLLTELRSVGQEVIWRESRIHLEHATKDATSLADLGYDFFATHMREPVYFDAAVRRLDSRYPDAIWIEVGTETGITSMAGKALGSSKAHFQQMSLTGIDRLTEATVNLWNQGLVLSFWGHHRSQAREYSTVLLPPYQFSKQVHWLERKEPANVTETVTTVVTQGKPELWTFSGYQASSKNNNSQEAHFSINTASAEFQTHSRAHVIADALPICPTGFQCRIATEAIMSLAKQEGCAGTLRSELLKLENHNPIILDESKQIRLIAQKSYEDPALWQWCLESFTVAGGKSTLHANGELRVIDNSPLDKDRMFARYERLVNHQQCKALLADGDADSVLQGRRGIYSIFSRMVRYAEDEYKALTKIVAKGNESAARIVRMKSSDDLHVGLCDAFCQVAGIFTNCMADCNDDEMCLNNGAEHWIGSAEIPGEPGTVYEAYARHQKQSENQWLSDIFVFEATSGRLLATIFGMSFVKLKISAMARMLNGLAGGSCAAPSRAPTPSAEKRLSKPARPTLQLEQNMAPVRVEPKPKSVQVKAPSPVEGQLRGILCDLLGLETEDITLSSDLVDLGVDSLLAMELARDTQRVCGVELDMNALMGLTDFQSYIDIVRGLLGEDDTAPASPTSVCTVALDSGYGTPDGEREKFMPEKLTLQGTNSRAPSSGPLSLSDIIQTFGATKAATDAFIEENKLGGFSHGVLPTQNELVLVHIIDAFEKLGCDLRRASAGQQLSRIPHLPRHQQIVDVFYRLLDEARMVELTDGKIIRTSIPVPPRSATVLLDELLKSSPDHGADHKLTTLCGSKLAECLKGEAEGVQLLFGTAESREIVSASYAKSPIHSTMVSQLAHFFKTLLEQVPRTAGEPFKIMELGAGTGGTTSTLLPILAASGVALEYTITDISPGLIAGLRKRFSKQYPFTRFEVVDMESAPSTHLLDQQHAILATNCVHATRDLLTTTKNISQMLRPGGLLTMIEMTDVLPWVDLVFGLTSGWWAFNDGRSHACIKPPEWEKTLRANGYGYVDWTEGSLPESGIQQIILAVHSDEEQHRQSLVGPPQQFHKLPLTDSSAREAAVNALVSQHLQGFVAPRTPSHAIPPKTRTALVTGATGSLGANLVAQFANDPKFGKVVCLNRAGEAADARARQLAALEARGLSLDEAALAKLHVIESDTAKPQLGVSATEYIHLSMCVTDIVHNAWPMSLTRSLKAFGNQFKAMRNLIDLARICFQCTGARIGFQLIGSIATVGFYPYVHGQGLVPETEMEASSAMTIGYAEAKLVCERMLDHTLRQYPEPFRAMTVRLGQIAGSSQSGLWNGSEHIAQLVKSSQTLKALPDLQGDLSWCPVDVIATALSEILMHDSDDGAHHAVYHIENPVRQSWSDTIRTLASALDIPFHRIVPYDQWLSRVRNFPPSLSDGLNPAVRLGRFWEEDFIRMSCGLSQGGVVLDTTHSKEHSPTLRGQQNLGEEVILKYVDSWKRSGLLLKV</sequence>
<dbReference type="InterPro" id="IPR020841">
    <property type="entry name" value="PKS_Beta-ketoAc_synthase_dom"/>
</dbReference>
<dbReference type="InterPro" id="IPR014043">
    <property type="entry name" value="Acyl_transferase_dom"/>
</dbReference>
<dbReference type="Pfam" id="PF07993">
    <property type="entry name" value="NAD_binding_4"/>
    <property type="match status" value="1"/>
</dbReference>
<feature type="domain" description="Ketosynthase family 3 (KS3)" evidence="9">
    <location>
        <begin position="368"/>
        <end position="783"/>
    </location>
</feature>
<dbReference type="Pfam" id="PF00698">
    <property type="entry name" value="Acyl_transf_1"/>
    <property type="match status" value="1"/>
</dbReference>
<feature type="region of interest" description="N-terminal hotdog fold" evidence="6">
    <location>
        <begin position="1261"/>
        <end position="1393"/>
    </location>
</feature>
<keyword evidence="2" id="KW-0597">Phosphoprotein</keyword>
<dbReference type="InterPro" id="IPR049900">
    <property type="entry name" value="PKS_mFAS_DH"/>
</dbReference>
<dbReference type="Pfam" id="PF00550">
    <property type="entry name" value="PP-binding"/>
    <property type="match status" value="1"/>
</dbReference>
<dbReference type="OrthoDB" id="429813at2759"/>
<dbReference type="InterPro" id="IPR020806">
    <property type="entry name" value="PKS_PP-bd"/>
</dbReference>
<dbReference type="SUPFAM" id="SSF55048">
    <property type="entry name" value="Probable ACP-binding domain of malonyl-CoA ACP transacylase"/>
    <property type="match status" value="1"/>
</dbReference>
<dbReference type="InterPro" id="IPR009081">
    <property type="entry name" value="PP-bd_ACP"/>
</dbReference>
<keyword evidence="1" id="KW-0596">Phosphopantetheine</keyword>
<dbReference type="SUPFAM" id="SSF52151">
    <property type="entry name" value="FabD/lysophospholipase-like"/>
    <property type="match status" value="1"/>
</dbReference>
<dbReference type="Pfam" id="PF00109">
    <property type="entry name" value="ketoacyl-synt"/>
    <property type="match status" value="1"/>
</dbReference>
<dbReference type="InterPro" id="IPR014030">
    <property type="entry name" value="Ketoacyl_synth_N"/>
</dbReference>
<feature type="domain" description="Carrier" evidence="8">
    <location>
        <begin position="1623"/>
        <end position="1700"/>
    </location>
</feature>
<dbReference type="PROSITE" id="PS52019">
    <property type="entry name" value="PKS_MFAS_DH"/>
    <property type="match status" value="1"/>
</dbReference>
<dbReference type="InterPro" id="IPR032088">
    <property type="entry name" value="SAT"/>
</dbReference>
<organism evidence="11 12">
    <name type="scientific">Pseudocercospora musae</name>
    <dbReference type="NCBI Taxonomy" id="113226"/>
    <lineage>
        <taxon>Eukaryota</taxon>
        <taxon>Fungi</taxon>
        <taxon>Dikarya</taxon>
        <taxon>Ascomycota</taxon>
        <taxon>Pezizomycotina</taxon>
        <taxon>Dothideomycetes</taxon>
        <taxon>Dothideomycetidae</taxon>
        <taxon>Mycosphaerellales</taxon>
        <taxon>Mycosphaerellaceae</taxon>
        <taxon>Pseudocercospora</taxon>
    </lineage>
</organism>
<dbReference type="Gene3D" id="3.30.70.3290">
    <property type="match status" value="1"/>
</dbReference>
<accession>A0A139HQT6</accession>
<dbReference type="InterPro" id="IPR036291">
    <property type="entry name" value="NAD(P)-bd_dom_sf"/>
</dbReference>
<evidence type="ECO:0000313" key="11">
    <source>
        <dbReference type="EMBL" id="KXT04841.1"/>
    </source>
</evidence>
<dbReference type="InterPro" id="IPR041068">
    <property type="entry name" value="HTH_51"/>
</dbReference>
<dbReference type="InterPro" id="IPR013120">
    <property type="entry name" value="FAR_NAD-bd"/>
</dbReference>
<dbReference type="PANTHER" id="PTHR43775:SF14">
    <property type="entry name" value="ITERATIVE POLYKETIDE SYNTHASE AFOE-RELATED"/>
    <property type="match status" value="1"/>
</dbReference>
<dbReference type="InterPro" id="IPR042104">
    <property type="entry name" value="PKS_dehydratase_sf"/>
</dbReference>
<dbReference type="InterPro" id="IPR050091">
    <property type="entry name" value="PKS_NRPS_Biosynth_Enz"/>
</dbReference>
<evidence type="ECO:0000313" key="12">
    <source>
        <dbReference type="Proteomes" id="UP000073492"/>
    </source>
</evidence>
<reference evidence="11 12" key="1">
    <citation type="submission" date="2015-07" db="EMBL/GenBank/DDBJ databases">
        <title>Comparative genomics of the Sigatoka disease complex on banana suggests a link between parallel evolutionary changes in Pseudocercospora fijiensis and Pseudocercospora eumusae and increased virulence on the banana host.</title>
        <authorList>
            <person name="Chang T.-C."/>
            <person name="Salvucci A."/>
            <person name="Crous P.W."/>
            <person name="Stergiopoulos I."/>
        </authorList>
    </citation>
    <scope>NUCLEOTIDE SEQUENCE [LARGE SCALE GENOMIC DNA]</scope>
    <source>
        <strain evidence="11 12">CBS 116634</strain>
    </source>
</reference>
<dbReference type="GO" id="GO:0004312">
    <property type="term" value="F:fatty acid synthase activity"/>
    <property type="evidence" value="ECO:0007669"/>
    <property type="project" value="TreeGrafter"/>
</dbReference>
<dbReference type="PANTHER" id="PTHR43775">
    <property type="entry name" value="FATTY ACID SYNTHASE"/>
    <property type="match status" value="1"/>
</dbReference>
<evidence type="ECO:0000256" key="2">
    <source>
        <dbReference type="ARBA" id="ARBA00022553"/>
    </source>
</evidence>
<evidence type="ECO:0000256" key="3">
    <source>
        <dbReference type="ARBA" id="ARBA00022679"/>
    </source>
</evidence>
<dbReference type="EMBL" id="LFZO01000580">
    <property type="protein sequence ID" value="KXT04841.1"/>
    <property type="molecule type" value="Genomic_DNA"/>
</dbReference>
<feature type="region of interest" description="C-terminal hotdog fold" evidence="6">
    <location>
        <begin position="1421"/>
        <end position="1568"/>
    </location>
</feature>
<dbReference type="Pfam" id="PF02801">
    <property type="entry name" value="Ketoacyl-synt_C"/>
    <property type="match status" value="1"/>
</dbReference>
<dbReference type="InterPro" id="IPR014031">
    <property type="entry name" value="Ketoacyl_synth_C"/>
</dbReference>
<dbReference type="Proteomes" id="UP000073492">
    <property type="component" value="Unassembled WGS sequence"/>
</dbReference>
<gene>
    <name evidence="11" type="ORF">AC579_8294</name>
</gene>
<evidence type="ECO:0000256" key="4">
    <source>
        <dbReference type="ARBA" id="ARBA00023268"/>
    </source>
</evidence>
<comment type="caution">
    <text evidence="11">The sequence shown here is derived from an EMBL/GenBank/DDBJ whole genome shotgun (WGS) entry which is preliminary data.</text>
</comment>
<dbReference type="Pfam" id="PF18558">
    <property type="entry name" value="HTH_51"/>
    <property type="match status" value="1"/>
</dbReference>
<dbReference type="Gene3D" id="3.40.50.150">
    <property type="entry name" value="Vaccinia Virus protein VP39"/>
    <property type="match status" value="1"/>
</dbReference>
<dbReference type="InterPro" id="IPR016035">
    <property type="entry name" value="Acyl_Trfase/lysoPLipase"/>
</dbReference>
<dbReference type="Gene3D" id="3.40.50.720">
    <property type="entry name" value="NAD(P)-binding Rossmann-like Domain"/>
    <property type="match status" value="1"/>
</dbReference>
<dbReference type="Gene3D" id="1.10.1200.10">
    <property type="entry name" value="ACP-like"/>
    <property type="match status" value="1"/>
</dbReference>
<dbReference type="Gene3D" id="3.40.366.10">
    <property type="entry name" value="Malonyl-Coenzyme A Acyl Carrier Protein, domain 2"/>
    <property type="match status" value="2"/>
</dbReference>
<dbReference type="GO" id="GO:0044550">
    <property type="term" value="P:secondary metabolite biosynthetic process"/>
    <property type="evidence" value="ECO:0007669"/>
    <property type="project" value="TreeGrafter"/>
</dbReference>
<name>A0A139HQT6_9PEZI</name>
<dbReference type="InterPro" id="IPR036736">
    <property type="entry name" value="ACP-like_sf"/>
</dbReference>
<dbReference type="SUPFAM" id="SSF47336">
    <property type="entry name" value="ACP-like"/>
    <property type="match status" value="1"/>
</dbReference>
<evidence type="ECO:0000259" key="8">
    <source>
        <dbReference type="PROSITE" id="PS50075"/>
    </source>
</evidence>
<dbReference type="STRING" id="113226.A0A139HQT6"/>
<evidence type="ECO:0000256" key="6">
    <source>
        <dbReference type="PROSITE-ProRule" id="PRU01363"/>
    </source>
</evidence>
<dbReference type="GO" id="GO:0006633">
    <property type="term" value="P:fatty acid biosynthetic process"/>
    <property type="evidence" value="ECO:0007669"/>
    <property type="project" value="TreeGrafter"/>
</dbReference>
<evidence type="ECO:0000256" key="1">
    <source>
        <dbReference type="ARBA" id="ARBA00022450"/>
    </source>
</evidence>
<feature type="domain" description="PKS/mFAS DH" evidence="10">
    <location>
        <begin position="1261"/>
        <end position="1568"/>
    </location>
</feature>
<dbReference type="SMART" id="SM00823">
    <property type="entry name" value="PKS_PP"/>
    <property type="match status" value="1"/>
</dbReference>
<dbReference type="InterPro" id="IPR001227">
    <property type="entry name" value="Ac_transferase_dom_sf"/>
</dbReference>
<feature type="active site" description="Proton acceptor; for dehydratase activity" evidence="6">
    <location>
        <position position="1294"/>
    </location>
</feature>
<dbReference type="PROSITE" id="PS52004">
    <property type="entry name" value="KS3_2"/>
    <property type="match status" value="1"/>
</dbReference>
<dbReference type="Pfam" id="PF08242">
    <property type="entry name" value="Methyltransf_12"/>
    <property type="match status" value="1"/>
</dbReference>
<dbReference type="Gene3D" id="3.40.47.10">
    <property type="match status" value="1"/>
</dbReference>
<keyword evidence="3" id="KW-0808">Transferase</keyword>
<dbReference type="SMART" id="SM00825">
    <property type="entry name" value="PKS_KS"/>
    <property type="match status" value="1"/>
</dbReference>
<dbReference type="Pfam" id="PF16197">
    <property type="entry name" value="KAsynt_C_assoc"/>
    <property type="match status" value="1"/>
</dbReference>
<dbReference type="SMART" id="SM00827">
    <property type="entry name" value="PKS_AT"/>
    <property type="match status" value="1"/>
</dbReference>
<dbReference type="InterPro" id="IPR013217">
    <property type="entry name" value="Methyltransf_12"/>
</dbReference>
<evidence type="ECO:0000259" key="10">
    <source>
        <dbReference type="PROSITE" id="PS52019"/>
    </source>
</evidence>
<dbReference type="InterPro" id="IPR032821">
    <property type="entry name" value="PKS_assoc"/>
</dbReference>
<dbReference type="CDD" id="cd00833">
    <property type="entry name" value="PKS"/>
    <property type="match status" value="1"/>
</dbReference>
<dbReference type="PROSITE" id="PS50075">
    <property type="entry name" value="CARRIER"/>
    <property type="match status" value="1"/>
</dbReference>
<keyword evidence="4" id="KW-0511">Multifunctional enzyme</keyword>
<dbReference type="Pfam" id="PF16073">
    <property type="entry name" value="SAT"/>
    <property type="match status" value="1"/>
</dbReference>